<keyword evidence="1" id="KW-0805">Transcription regulation</keyword>
<feature type="domain" description="HTH luxR-type" evidence="4">
    <location>
        <begin position="290"/>
        <end position="355"/>
    </location>
</feature>
<dbReference type="SUPFAM" id="SSF46894">
    <property type="entry name" value="C-terminal effector domain of the bipartite response regulators"/>
    <property type="match status" value="1"/>
</dbReference>
<comment type="caution">
    <text evidence="5">The sequence shown here is derived from an EMBL/GenBank/DDBJ whole genome shotgun (WGS) entry which is preliminary data.</text>
</comment>
<dbReference type="EMBL" id="MPTB01000034">
    <property type="protein sequence ID" value="OMD43774.1"/>
    <property type="molecule type" value="Genomic_DNA"/>
</dbReference>
<organism evidence="5 6">
    <name type="scientific">Paenibacillus borealis</name>
    <dbReference type="NCBI Taxonomy" id="160799"/>
    <lineage>
        <taxon>Bacteria</taxon>
        <taxon>Bacillati</taxon>
        <taxon>Bacillota</taxon>
        <taxon>Bacilli</taxon>
        <taxon>Bacillales</taxon>
        <taxon>Paenibacillaceae</taxon>
        <taxon>Paenibacillus</taxon>
    </lineage>
</organism>
<dbReference type="SUPFAM" id="SSF55781">
    <property type="entry name" value="GAF domain-like"/>
    <property type="match status" value="1"/>
</dbReference>
<dbReference type="PROSITE" id="PS50043">
    <property type="entry name" value="HTH_LUXR_2"/>
    <property type="match status" value="1"/>
</dbReference>
<keyword evidence="2" id="KW-0238">DNA-binding</keyword>
<dbReference type="PANTHER" id="PTHR44688:SF16">
    <property type="entry name" value="DNA-BINDING TRANSCRIPTIONAL ACTIVATOR DEVR_DOSR"/>
    <property type="match status" value="1"/>
</dbReference>
<dbReference type="PRINTS" id="PR00038">
    <property type="entry name" value="HTHLUXR"/>
</dbReference>
<proteinExistence type="predicted"/>
<dbReference type="CDD" id="cd06170">
    <property type="entry name" value="LuxR_C_like"/>
    <property type="match status" value="1"/>
</dbReference>
<sequence>MSEVLKSLRTLEINRQEMRMTSPQYREAVISKLRQYIPFTAACCTTVDPHTLLSTGAITEQGLEDLHPQLFEYEYLHEDYMKYEQLAAAAVPVACLSGVTEGQPGRSERYRNVLQPAGLGDELRAALVEGGGCWGFLTLFRSQHEPPFQERECAVIASVVPLIAGALRSYASEPPLGRMDSAPEDSGIMILTDQLLPVSANSAAQYWMSRLQQLERLDHGVLPRPVNAVCLRALGENTEPGGLPSKAKLCLRVEDGAYLTVTASRLEGSGGKTELAVAFVYAKSSEIFRLLADACQLTAREKQLAEMLSRGLSTKELAESLHISAYTVQDHLKSIFSKTGVSSRRALISKLFSQGME</sequence>
<evidence type="ECO:0000256" key="3">
    <source>
        <dbReference type="ARBA" id="ARBA00023163"/>
    </source>
</evidence>
<accession>A0ABX3H1J5</accession>
<dbReference type="InterPro" id="IPR036388">
    <property type="entry name" value="WH-like_DNA-bd_sf"/>
</dbReference>
<evidence type="ECO:0000256" key="2">
    <source>
        <dbReference type="ARBA" id="ARBA00023125"/>
    </source>
</evidence>
<evidence type="ECO:0000313" key="6">
    <source>
        <dbReference type="Proteomes" id="UP000187412"/>
    </source>
</evidence>
<dbReference type="PANTHER" id="PTHR44688">
    <property type="entry name" value="DNA-BINDING TRANSCRIPTIONAL ACTIVATOR DEVR_DOSR"/>
    <property type="match status" value="1"/>
</dbReference>
<dbReference type="SMART" id="SM00421">
    <property type="entry name" value="HTH_LUXR"/>
    <property type="match status" value="1"/>
</dbReference>
<reference evidence="5 6" key="1">
    <citation type="submission" date="2016-10" db="EMBL/GenBank/DDBJ databases">
        <title>Paenibacillus species isolates.</title>
        <authorList>
            <person name="Beno S.M."/>
        </authorList>
    </citation>
    <scope>NUCLEOTIDE SEQUENCE [LARGE SCALE GENOMIC DNA]</scope>
    <source>
        <strain evidence="5 6">FSL H7-0744</strain>
    </source>
</reference>
<dbReference type="InterPro" id="IPR016032">
    <property type="entry name" value="Sig_transdc_resp-reg_C-effctor"/>
</dbReference>
<evidence type="ECO:0000259" key="4">
    <source>
        <dbReference type="PROSITE" id="PS50043"/>
    </source>
</evidence>
<dbReference type="Proteomes" id="UP000187412">
    <property type="component" value="Unassembled WGS sequence"/>
</dbReference>
<evidence type="ECO:0000256" key="1">
    <source>
        <dbReference type="ARBA" id="ARBA00023015"/>
    </source>
</evidence>
<keyword evidence="3" id="KW-0804">Transcription</keyword>
<dbReference type="Pfam" id="PF00196">
    <property type="entry name" value="GerE"/>
    <property type="match status" value="1"/>
</dbReference>
<name>A0ABX3H1J5_PAEBO</name>
<protein>
    <recommendedName>
        <fullName evidence="4">HTH luxR-type domain-containing protein</fullName>
    </recommendedName>
</protein>
<keyword evidence="6" id="KW-1185">Reference proteome</keyword>
<evidence type="ECO:0000313" key="5">
    <source>
        <dbReference type="EMBL" id="OMD43774.1"/>
    </source>
</evidence>
<dbReference type="Gene3D" id="1.10.10.10">
    <property type="entry name" value="Winged helix-like DNA-binding domain superfamily/Winged helix DNA-binding domain"/>
    <property type="match status" value="1"/>
</dbReference>
<dbReference type="InterPro" id="IPR000792">
    <property type="entry name" value="Tscrpt_reg_LuxR_C"/>
</dbReference>
<gene>
    <name evidence="5" type="ORF">BSK56_23465</name>
</gene>